<dbReference type="Proteomes" id="UP000321479">
    <property type="component" value="Chromosome"/>
</dbReference>
<feature type="transmembrane region" description="Helical" evidence="1">
    <location>
        <begin position="55"/>
        <end position="76"/>
    </location>
</feature>
<gene>
    <name evidence="2" type="ORF">FRZ54_04580</name>
</gene>
<organism evidence="2 3">
    <name type="scientific">Mucilaginibacter ginsenosidivorans</name>
    <dbReference type="NCBI Taxonomy" id="398053"/>
    <lineage>
        <taxon>Bacteria</taxon>
        <taxon>Pseudomonadati</taxon>
        <taxon>Bacteroidota</taxon>
        <taxon>Sphingobacteriia</taxon>
        <taxon>Sphingobacteriales</taxon>
        <taxon>Sphingobacteriaceae</taxon>
        <taxon>Mucilaginibacter</taxon>
    </lineage>
</organism>
<keyword evidence="1" id="KW-0812">Transmembrane</keyword>
<dbReference type="RefSeq" id="WP_147030466.1">
    <property type="nucleotide sequence ID" value="NZ_CP042436.1"/>
</dbReference>
<keyword evidence="3" id="KW-1185">Reference proteome</keyword>
<keyword evidence="1" id="KW-0472">Membrane</keyword>
<sequence>MPKSKVIENDLEAFKKTDEKPASSRAELLEEFDMLLANSQLDNKKTRRYLGRIRLPRLIGGIGGAAMCVLAVVLVLTPPATHDNTLRYAIASGMLIAGAYIAVRFAL</sequence>
<evidence type="ECO:0000313" key="2">
    <source>
        <dbReference type="EMBL" id="QEC61889.1"/>
    </source>
</evidence>
<protein>
    <submittedName>
        <fullName evidence="2">Uncharacterized protein</fullName>
    </submittedName>
</protein>
<accession>A0A5B8USE0</accession>
<dbReference type="KEGG" id="mgin:FRZ54_04580"/>
<feature type="transmembrane region" description="Helical" evidence="1">
    <location>
        <begin position="88"/>
        <end position="106"/>
    </location>
</feature>
<dbReference type="EMBL" id="CP042436">
    <property type="protein sequence ID" value="QEC61889.1"/>
    <property type="molecule type" value="Genomic_DNA"/>
</dbReference>
<keyword evidence="1" id="KW-1133">Transmembrane helix</keyword>
<evidence type="ECO:0000256" key="1">
    <source>
        <dbReference type="SAM" id="Phobius"/>
    </source>
</evidence>
<dbReference type="AlphaFoldDB" id="A0A5B8USE0"/>
<proteinExistence type="predicted"/>
<reference evidence="2 3" key="1">
    <citation type="journal article" date="2017" name="Curr. Microbiol.">
        <title>Mucilaginibacter ginsenosidivorans sp. nov., Isolated from Soil of Ginseng Field.</title>
        <authorList>
            <person name="Kim M.M."/>
            <person name="Siddiqi M.Z."/>
            <person name="Im W.T."/>
        </authorList>
    </citation>
    <scope>NUCLEOTIDE SEQUENCE [LARGE SCALE GENOMIC DNA]</scope>
    <source>
        <strain evidence="2 3">Gsoil 3017</strain>
    </source>
</reference>
<evidence type="ECO:0000313" key="3">
    <source>
        <dbReference type="Proteomes" id="UP000321479"/>
    </source>
</evidence>
<name>A0A5B8USE0_9SPHI</name>